<dbReference type="Gene3D" id="3.20.20.190">
    <property type="entry name" value="Phosphatidylinositol (PI) phosphodiesterase"/>
    <property type="match status" value="1"/>
</dbReference>
<accession>A0A348WQ19</accession>
<feature type="domain" description="GP-PDE" evidence="8">
    <location>
        <begin position="39"/>
        <end position="101"/>
    </location>
</feature>
<evidence type="ECO:0000256" key="2">
    <source>
        <dbReference type="ARBA" id="ARBA00012247"/>
    </source>
</evidence>
<dbReference type="GO" id="GO:0006629">
    <property type="term" value="P:lipid metabolic process"/>
    <property type="evidence" value="ECO:0007669"/>
    <property type="project" value="InterPro"/>
</dbReference>
<keyword evidence="5" id="KW-0378">Hydrolase</keyword>
<evidence type="ECO:0000256" key="5">
    <source>
        <dbReference type="ARBA" id="ARBA00022801"/>
    </source>
</evidence>
<feature type="non-terminal residue" evidence="9">
    <location>
        <position position="101"/>
    </location>
</feature>
<gene>
    <name evidence="9" type="ORF">DCR58_07595</name>
</gene>
<dbReference type="InterPro" id="IPR030395">
    <property type="entry name" value="GP_PDE_dom"/>
</dbReference>
<evidence type="ECO:0000256" key="6">
    <source>
        <dbReference type="ARBA" id="ARBA00047512"/>
    </source>
</evidence>
<dbReference type="EMBL" id="DMUP01000174">
    <property type="protein sequence ID" value="HAR56631.1"/>
    <property type="molecule type" value="Genomic_DNA"/>
</dbReference>
<evidence type="ECO:0000313" key="10">
    <source>
        <dbReference type="Proteomes" id="UP000262878"/>
    </source>
</evidence>
<dbReference type="PANTHER" id="PTHR43620:SF7">
    <property type="entry name" value="GLYCEROPHOSPHODIESTER PHOSPHODIESTERASE GDPD5-RELATED"/>
    <property type="match status" value="1"/>
</dbReference>
<evidence type="ECO:0000256" key="4">
    <source>
        <dbReference type="ARBA" id="ARBA00022798"/>
    </source>
</evidence>
<keyword evidence="3 7" id="KW-0732">Signal</keyword>
<protein>
    <recommendedName>
        <fullName evidence="2">glycerophosphodiester phosphodiesterase</fullName>
        <ecNumber evidence="2">3.1.4.46</ecNumber>
    </recommendedName>
</protein>
<evidence type="ECO:0000256" key="1">
    <source>
        <dbReference type="ARBA" id="ARBA00007277"/>
    </source>
</evidence>
<evidence type="ECO:0000259" key="8">
    <source>
        <dbReference type="PROSITE" id="PS51704"/>
    </source>
</evidence>
<dbReference type="GO" id="GO:0042597">
    <property type="term" value="C:periplasmic space"/>
    <property type="evidence" value="ECO:0007669"/>
    <property type="project" value="TreeGrafter"/>
</dbReference>
<dbReference type="GO" id="GO:0008889">
    <property type="term" value="F:glycerophosphodiester phosphodiesterase activity"/>
    <property type="evidence" value="ECO:0007669"/>
    <property type="project" value="UniProtKB-EC"/>
</dbReference>
<dbReference type="SUPFAM" id="SSF51695">
    <property type="entry name" value="PLC-like phosphodiesterases"/>
    <property type="match status" value="1"/>
</dbReference>
<dbReference type="AlphaFoldDB" id="A0A348WQ19"/>
<dbReference type="GO" id="GO:0006071">
    <property type="term" value="P:glycerol metabolic process"/>
    <property type="evidence" value="ECO:0007669"/>
    <property type="project" value="UniProtKB-KW"/>
</dbReference>
<comment type="catalytic activity">
    <reaction evidence="6">
        <text>a sn-glycero-3-phosphodiester + H2O = an alcohol + sn-glycerol 3-phosphate + H(+)</text>
        <dbReference type="Rhea" id="RHEA:12969"/>
        <dbReference type="ChEBI" id="CHEBI:15377"/>
        <dbReference type="ChEBI" id="CHEBI:15378"/>
        <dbReference type="ChEBI" id="CHEBI:30879"/>
        <dbReference type="ChEBI" id="CHEBI:57597"/>
        <dbReference type="ChEBI" id="CHEBI:83408"/>
        <dbReference type="EC" id="3.1.4.46"/>
    </reaction>
</comment>
<organism evidence="9 10">
    <name type="scientific">Idiomarina baltica</name>
    <dbReference type="NCBI Taxonomy" id="190892"/>
    <lineage>
        <taxon>Bacteria</taxon>
        <taxon>Pseudomonadati</taxon>
        <taxon>Pseudomonadota</taxon>
        <taxon>Gammaproteobacteria</taxon>
        <taxon>Alteromonadales</taxon>
        <taxon>Idiomarinaceae</taxon>
        <taxon>Idiomarina</taxon>
    </lineage>
</organism>
<dbReference type="InterPro" id="IPR017946">
    <property type="entry name" value="PLC-like_Pdiesterase_TIM-brl"/>
</dbReference>
<feature type="chain" id="PRO_5017056501" description="glycerophosphodiester phosphodiesterase" evidence="7">
    <location>
        <begin position="23"/>
        <end position="101"/>
    </location>
</feature>
<reference evidence="9 10" key="1">
    <citation type="journal article" date="2018" name="Nat. Biotechnol.">
        <title>A standardized bacterial taxonomy based on genome phylogeny substantially revises the tree of life.</title>
        <authorList>
            <person name="Parks D.H."/>
            <person name="Chuvochina M."/>
            <person name="Waite D.W."/>
            <person name="Rinke C."/>
            <person name="Skarshewski A."/>
            <person name="Chaumeil P.A."/>
            <person name="Hugenholtz P."/>
        </authorList>
    </citation>
    <scope>NUCLEOTIDE SEQUENCE [LARGE SCALE GENOMIC DNA]</scope>
    <source>
        <strain evidence="9">UBA9360</strain>
    </source>
</reference>
<dbReference type="Pfam" id="PF03009">
    <property type="entry name" value="GDPD"/>
    <property type="match status" value="1"/>
</dbReference>
<dbReference type="EC" id="3.1.4.46" evidence="2"/>
<dbReference type="STRING" id="314276.OS145_04533"/>
<dbReference type="Proteomes" id="UP000262878">
    <property type="component" value="Unassembled WGS sequence"/>
</dbReference>
<dbReference type="PANTHER" id="PTHR43620">
    <property type="entry name" value="GLYCEROPHOSPHORYL DIESTER PHOSPHODIESTERASE"/>
    <property type="match status" value="1"/>
</dbReference>
<evidence type="ECO:0000256" key="7">
    <source>
        <dbReference type="SAM" id="SignalP"/>
    </source>
</evidence>
<comment type="similarity">
    <text evidence="1">Belongs to the glycerophosphoryl diester phosphodiesterase family.</text>
</comment>
<sequence length="101" mass="10829">MKWMPMVAGLALSWSLSVSAQADNSTEQLTVEPVIVPEFIDIAHRGASGYLPEHSQAATVMAHALGADYIEQDVQLSRDGKAVVLHDAQLDAVTNVAEVFP</sequence>
<comment type="caution">
    <text evidence="9">The sequence shown here is derived from an EMBL/GenBank/DDBJ whole genome shotgun (WGS) entry which is preliminary data.</text>
</comment>
<proteinExistence type="inferred from homology"/>
<evidence type="ECO:0000313" key="9">
    <source>
        <dbReference type="EMBL" id="HAR56631.1"/>
    </source>
</evidence>
<dbReference type="PROSITE" id="PS51704">
    <property type="entry name" value="GP_PDE"/>
    <property type="match status" value="1"/>
</dbReference>
<name>A0A348WQ19_9GAMM</name>
<keyword evidence="4" id="KW-0319">Glycerol metabolism</keyword>
<evidence type="ECO:0000256" key="3">
    <source>
        <dbReference type="ARBA" id="ARBA00022729"/>
    </source>
</evidence>
<feature type="signal peptide" evidence="7">
    <location>
        <begin position="1"/>
        <end position="22"/>
    </location>
</feature>